<keyword evidence="1" id="KW-0812">Transmembrane</keyword>
<name>A0A1G8K936_ANEMI</name>
<dbReference type="AlphaFoldDB" id="A0A1G8K936"/>
<feature type="transmembrane region" description="Helical" evidence="1">
    <location>
        <begin position="6"/>
        <end position="26"/>
    </location>
</feature>
<keyword evidence="1" id="KW-1133">Transmembrane helix</keyword>
<gene>
    <name evidence="2" type="ORF">SAMN04487909_103336</name>
</gene>
<accession>A0A1G8K936</accession>
<sequence>MFNPFEGIGILMHLLLIPYILLRCIAYPFNMIGRLFDWLADKYADKVSF</sequence>
<keyword evidence="1" id="KW-0472">Membrane</keyword>
<proteinExistence type="predicted"/>
<evidence type="ECO:0000313" key="2">
    <source>
        <dbReference type="EMBL" id="SDI39903.1"/>
    </source>
</evidence>
<evidence type="ECO:0000256" key="1">
    <source>
        <dbReference type="SAM" id="Phobius"/>
    </source>
</evidence>
<evidence type="ECO:0000313" key="3">
    <source>
        <dbReference type="Proteomes" id="UP000182836"/>
    </source>
</evidence>
<dbReference type="Proteomes" id="UP000182836">
    <property type="component" value="Unassembled WGS sequence"/>
</dbReference>
<reference evidence="2 3" key="1">
    <citation type="submission" date="2016-10" db="EMBL/GenBank/DDBJ databases">
        <authorList>
            <person name="de Groot N.N."/>
        </authorList>
    </citation>
    <scope>NUCLEOTIDE SEQUENCE [LARGE SCALE GENOMIC DNA]</scope>
    <source>
        <strain evidence="2 3">DSM 2895</strain>
    </source>
</reference>
<protein>
    <submittedName>
        <fullName evidence="2">Uncharacterized protein</fullName>
    </submittedName>
</protein>
<organism evidence="2 3">
    <name type="scientific">Aneurinibacillus migulanus</name>
    <name type="common">Bacillus migulanus</name>
    <dbReference type="NCBI Taxonomy" id="47500"/>
    <lineage>
        <taxon>Bacteria</taxon>
        <taxon>Bacillati</taxon>
        <taxon>Bacillota</taxon>
        <taxon>Bacilli</taxon>
        <taxon>Bacillales</taxon>
        <taxon>Paenibacillaceae</taxon>
        <taxon>Aneurinibacillus group</taxon>
        <taxon>Aneurinibacillus</taxon>
    </lineage>
</organism>
<dbReference type="EMBL" id="FNED01000003">
    <property type="protein sequence ID" value="SDI39903.1"/>
    <property type="molecule type" value="Genomic_DNA"/>
</dbReference>